<gene>
    <name evidence="2" type="ORF">MNBD_GAMMA08-471</name>
</gene>
<name>A0A3B0WX40_9ZZZZ</name>
<proteinExistence type="predicted"/>
<evidence type="ECO:0000259" key="1">
    <source>
        <dbReference type="Pfam" id="PF11860"/>
    </source>
</evidence>
<organism evidence="2">
    <name type="scientific">hydrothermal vent metagenome</name>
    <dbReference type="NCBI Taxonomy" id="652676"/>
    <lineage>
        <taxon>unclassified sequences</taxon>
        <taxon>metagenomes</taxon>
        <taxon>ecological metagenomes</taxon>
    </lineage>
</organism>
<dbReference type="Pfam" id="PF11860">
    <property type="entry name" value="Muramidase"/>
    <property type="match status" value="1"/>
</dbReference>
<dbReference type="InterPro" id="IPR012347">
    <property type="entry name" value="Ferritin-like"/>
</dbReference>
<reference evidence="2" key="1">
    <citation type="submission" date="2018-06" db="EMBL/GenBank/DDBJ databases">
        <authorList>
            <person name="Zhirakovskaya E."/>
        </authorList>
    </citation>
    <scope>NUCLEOTIDE SEQUENCE</scope>
</reference>
<dbReference type="InterPro" id="IPR009078">
    <property type="entry name" value="Ferritin-like_SF"/>
</dbReference>
<dbReference type="AlphaFoldDB" id="A0A3B0WX40"/>
<sequence length="198" mass="22349">MPPGIKNEPYSLEVSRKLVEADYDRAAKELGVDVASIKAVAQVESRGSGFLGDGRVKILYEGHKFSKATDRQYDKTHPTISYKGLTSKYYKGNEGEYSRYKMASSLNEEAAMESSSWGKFQIMGFNYKAAGYSTVQKFVNAMHVSESNHLDAFVSFIKTTGLDIPLKSRSWTEFAKRYNGKKYVTIQHNRSLHPIFSE</sequence>
<dbReference type="EMBL" id="UOFH01000150">
    <property type="protein sequence ID" value="VAW60585.1"/>
    <property type="molecule type" value="Genomic_DNA"/>
</dbReference>
<protein>
    <submittedName>
        <fullName evidence="2">Phage-encoded peptidoglycan binding protein</fullName>
    </submittedName>
</protein>
<dbReference type="InterPro" id="IPR024408">
    <property type="entry name" value="Muramidase"/>
</dbReference>
<evidence type="ECO:0000313" key="2">
    <source>
        <dbReference type="EMBL" id="VAW60585.1"/>
    </source>
</evidence>
<dbReference type="SUPFAM" id="SSF47240">
    <property type="entry name" value="Ferritin-like"/>
    <property type="match status" value="1"/>
</dbReference>
<dbReference type="Gene3D" id="1.20.1260.10">
    <property type="match status" value="1"/>
</dbReference>
<accession>A0A3B0WX40</accession>
<feature type="domain" description="N-acetylmuramidase" evidence="1">
    <location>
        <begin position="34"/>
        <end position="195"/>
    </location>
</feature>